<dbReference type="EMBL" id="RFFG01000059">
    <property type="protein sequence ID" value="RMI40061.1"/>
    <property type="molecule type" value="Genomic_DNA"/>
</dbReference>
<evidence type="ECO:0000256" key="1">
    <source>
        <dbReference type="SAM" id="MobiDB-lite"/>
    </source>
</evidence>
<keyword evidence="2" id="KW-1133">Transmembrane helix</keyword>
<dbReference type="GO" id="GO:0016747">
    <property type="term" value="F:acyltransferase activity, transferring groups other than amino-acyl groups"/>
    <property type="evidence" value="ECO:0007669"/>
    <property type="project" value="TreeGrafter"/>
</dbReference>
<protein>
    <recommendedName>
        <fullName evidence="5">Esterase</fullName>
    </recommendedName>
</protein>
<feature type="transmembrane region" description="Helical" evidence="2">
    <location>
        <begin position="39"/>
        <end position="60"/>
    </location>
</feature>
<name>A0A3M2LRI6_9ACTN</name>
<feature type="region of interest" description="Disordered" evidence="1">
    <location>
        <begin position="211"/>
        <end position="250"/>
    </location>
</feature>
<gene>
    <name evidence="3" type="ORF">EBO15_27900</name>
</gene>
<feature type="region of interest" description="Disordered" evidence="1">
    <location>
        <begin position="331"/>
        <end position="352"/>
    </location>
</feature>
<dbReference type="AlphaFoldDB" id="A0A3M2LRI6"/>
<comment type="caution">
    <text evidence="3">The sequence shown here is derived from an EMBL/GenBank/DDBJ whole genome shotgun (WGS) entry which is preliminary data.</text>
</comment>
<evidence type="ECO:0000256" key="2">
    <source>
        <dbReference type="SAM" id="Phobius"/>
    </source>
</evidence>
<dbReference type="OrthoDB" id="3670437at2"/>
<proteinExistence type="predicted"/>
<dbReference type="SUPFAM" id="SSF53474">
    <property type="entry name" value="alpha/beta-Hydrolases"/>
    <property type="match status" value="1"/>
</dbReference>
<dbReference type="PANTHER" id="PTHR48098:SF1">
    <property type="entry name" value="DIACYLGLYCEROL ACYLTRANSFERASE_MYCOLYLTRANSFERASE AG85A"/>
    <property type="match status" value="1"/>
</dbReference>
<sequence length="436" mass="45935">MEPSNLTFIGLVCLLAAALSVATLWLWSRVSGGGLKRIGARTLLLGGSQIALTLAITLLVNRWFVFYNTWDDLFGPVRANAKVQSVQPSRGKETTLGQLVKHSVTTLGPHHPNRPADPKLDGRVDKVQITGATTGLTTEAYVYLPAAYFQPQNKGKRLPVVMAISGGTGTSDDKLAWIRQAHLPEQASKLTASNKAQPVVYVMMRSVKGLTQASTPPAGDAPKGGPSGRPTGTPSGGGVKPPAASGSHPASCLNLPGKGYGQALDFYAQDVPLALGEVYHLPYDHKGWGVVGFGTSGQCAARLAMTDSARFGTAVAVNGVFDLSAEVPTAGLASNDTPGQNGPSHPADPFGGSKVFRQEQDLYWRLEHMAPPPVSMLVTAGSNGRQAQQADRFASLAKAPLRVDKTLTPVTAETLAAWRGQVPQIVTWLSGHLQGE</sequence>
<evidence type="ECO:0000313" key="4">
    <source>
        <dbReference type="Proteomes" id="UP000282674"/>
    </source>
</evidence>
<dbReference type="RefSeq" id="WP_122197422.1">
    <property type="nucleotide sequence ID" value="NZ_JBHSKC010000001.1"/>
</dbReference>
<keyword evidence="2" id="KW-0812">Transmembrane</keyword>
<dbReference type="PANTHER" id="PTHR48098">
    <property type="entry name" value="ENTEROCHELIN ESTERASE-RELATED"/>
    <property type="match status" value="1"/>
</dbReference>
<feature type="transmembrane region" description="Helical" evidence="2">
    <location>
        <begin position="6"/>
        <end position="27"/>
    </location>
</feature>
<dbReference type="Gene3D" id="3.40.50.1820">
    <property type="entry name" value="alpha/beta hydrolase"/>
    <property type="match status" value="1"/>
</dbReference>
<feature type="compositionally biased region" description="Polar residues" evidence="1">
    <location>
        <begin position="332"/>
        <end position="343"/>
    </location>
</feature>
<accession>A0A3M2LRI6</accession>
<keyword evidence="2" id="KW-0472">Membrane</keyword>
<evidence type="ECO:0008006" key="5">
    <source>
        <dbReference type="Google" id="ProtNLM"/>
    </source>
</evidence>
<keyword evidence="4" id="KW-1185">Reference proteome</keyword>
<dbReference type="Proteomes" id="UP000282674">
    <property type="component" value="Unassembled WGS sequence"/>
</dbReference>
<dbReference type="InterPro" id="IPR050583">
    <property type="entry name" value="Mycobacterial_A85_antigen"/>
</dbReference>
<evidence type="ECO:0000313" key="3">
    <source>
        <dbReference type="EMBL" id="RMI40061.1"/>
    </source>
</evidence>
<organism evidence="3 4">
    <name type="scientific">Actinomadura harenae</name>
    <dbReference type="NCBI Taxonomy" id="2483351"/>
    <lineage>
        <taxon>Bacteria</taxon>
        <taxon>Bacillati</taxon>
        <taxon>Actinomycetota</taxon>
        <taxon>Actinomycetes</taxon>
        <taxon>Streptosporangiales</taxon>
        <taxon>Thermomonosporaceae</taxon>
        <taxon>Actinomadura</taxon>
    </lineage>
</organism>
<reference evidence="3 4" key="1">
    <citation type="submission" date="2018-10" db="EMBL/GenBank/DDBJ databases">
        <title>Isolation from soil.</title>
        <authorList>
            <person name="Hu J."/>
        </authorList>
    </citation>
    <scope>NUCLEOTIDE SEQUENCE [LARGE SCALE GENOMIC DNA]</scope>
    <source>
        <strain evidence="3 4">NEAU-Ht49</strain>
    </source>
</reference>
<dbReference type="InterPro" id="IPR029058">
    <property type="entry name" value="AB_hydrolase_fold"/>
</dbReference>